<feature type="chain" id="PRO_5016241325" evidence="1">
    <location>
        <begin position="21"/>
        <end position="912"/>
    </location>
</feature>
<dbReference type="GO" id="GO:0004180">
    <property type="term" value="F:carboxypeptidase activity"/>
    <property type="evidence" value="ECO:0007669"/>
    <property type="project" value="UniProtKB-KW"/>
</dbReference>
<comment type="caution">
    <text evidence="3">The sequence shown here is derived from an EMBL/GenBank/DDBJ whole genome shotgun (WGS) entry which is preliminary data.</text>
</comment>
<organism evidence="3 4">
    <name type="scientific">Chitinophaga skermanii</name>
    <dbReference type="NCBI Taxonomy" id="331697"/>
    <lineage>
        <taxon>Bacteria</taxon>
        <taxon>Pseudomonadati</taxon>
        <taxon>Bacteroidota</taxon>
        <taxon>Chitinophagia</taxon>
        <taxon>Chitinophagales</taxon>
        <taxon>Chitinophagaceae</taxon>
        <taxon>Chitinophaga</taxon>
    </lineage>
</organism>
<evidence type="ECO:0000313" key="3">
    <source>
        <dbReference type="EMBL" id="RAJ08318.1"/>
    </source>
</evidence>
<evidence type="ECO:0000256" key="1">
    <source>
        <dbReference type="SAM" id="SignalP"/>
    </source>
</evidence>
<proteinExistence type="predicted"/>
<dbReference type="EMBL" id="QLLL01000002">
    <property type="protein sequence ID" value="RAJ08318.1"/>
    <property type="molecule type" value="Genomic_DNA"/>
</dbReference>
<dbReference type="Pfam" id="PF13620">
    <property type="entry name" value="CarboxypepD_reg"/>
    <property type="match status" value="1"/>
</dbReference>
<keyword evidence="4" id="KW-1185">Reference proteome</keyword>
<dbReference type="OrthoDB" id="606930at2"/>
<dbReference type="InterPro" id="IPR008969">
    <property type="entry name" value="CarboxyPept-like_regulatory"/>
</dbReference>
<dbReference type="InterPro" id="IPR041700">
    <property type="entry name" value="OMP_b-brl_3"/>
</dbReference>
<accession>A0A327QWQ9</accession>
<dbReference type="SUPFAM" id="SSF56935">
    <property type="entry name" value="Porins"/>
    <property type="match status" value="1"/>
</dbReference>
<sequence length="912" mass="102395">MKNYTLLVLLCLFFCMPAIAQTAVTGQVKDTALQVPMPRTAVMLLQAKDSMLVAHTRTADDGSFAFRDVQPGHYIVLVSRMPYADFAERITVAASPYTVGLVPLVSRTRLLREVVINKQQAAIKIKGDTTEYNAAAFELQKGASVEDLLKQLPGMQVDRNGVIIAQGEIVKKVLVEGEEFFGDDPLLVTRNLRADMVDKVQLYDKKSDLAAATGINDGIKDKTINLKLKEDAKRGSFGKVEIGGGPEGFFDNQAMVNIFRGKRRFAAYGTLSNTGKIGLGSQDNDKYQLSKDESTMRDSELDSWSGTYEGQGLPLSQSGGIHYADKWNEDKSAVSLNYKLAGLHIDGAVNTISQQSLPTDVLVTNIDQVFKQQVFKHKLHGNYETRFDSAWSFRLVMAGATQHKKMNNFFSSSTVNNAQEILNSGTRRFDNTVNNGGFNTAITLARALKLKGSSITLQLDQQYNASNAEGTIRAENRFPNDITKDSLQVLDQQRKDAMRDLGLEAKLIYVRPISARSVLSFNYGINHHGSSSDIRAWAPGKQGYENPDSLISNSFKYNRTINRAGVQMIYGSPKLHMNFGTDVALTHLQQENQYTGQRYPQNFVNWYPAAEIAYVIKLQQSVSVYFKGDNNMPGIEQLQPVVNNADPLNVIYGNADLHPYFTGTWGVRYNHFQPAGEKYFFSNFNFSRAKSQITSSVVTDEDGRNFITWSNDGNSKKFWAYIGTGKKILKWDAHTGLNLNASVQSLDQLSNKTINTVTNNSYGAEYYFNKSIKQKLDLNLKFQASYNTNKTSLQPEAPVNYWLYNINPSTDIYFLKAWQLHADASWMIRQKTAVFTGDMDVLLVNAFIGRRLDKEGNWNIRASVNDLLNQQRGFNRFVQGNFITQQQYTTVQRYFLLSLLWNFSKLPTANNQ</sequence>
<reference evidence="3 4" key="1">
    <citation type="submission" date="2018-06" db="EMBL/GenBank/DDBJ databases">
        <title>Genomic Encyclopedia of Archaeal and Bacterial Type Strains, Phase II (KMG-II): from individual species to whole genera.</title>
        <authorList>
            <person name="Goeker M."/>
        </authorList>
    </citation>
    <scope>NUCLEOTIDE SEQUENCE [LARGE SCALE GENOMIC DNA]</scope>
    <source>
        <strain evidence="3 4">DSM 23857</strain>
    </source>
</reference>
<keyword evidence="3" id="KW-0378">Hydrolase</keyword>
<protein>
    <submittedName>
        <fullName evidence="3">Carboxypeptidase family protein</fullName>
    </submittedName>
</protein>
<dbReference type="Gene3D" id="2.60.40.1120">
    <property type="entry name" value="Carboxypeptidase-like, regulatory domain"/>
    <property type="match status" value="1"/>
</dbReference>
<feature type="signal peptide" evidence="1">
    <location>
        <begin position="1"/>
        <end position="20"/>
    </location>
</feature>
<name>A0A327QWQ9_9BACT</name>
<dbReference type="SUPFAM" id="SSF49464">
    <property type="entry name" value="Carboxypeptidase regulatory domain-like"/>
    <property type="match status" value="1"/>
</dbReference>
<dbReference type="AlphaFoldDB" id="A0A327QWQ9"/>
<feature type="domain" description="Outer membrane protein beta-barrel" evidence="2">
    <location>
        <begin position="751"/>
        <end position="899"/>
    </location>
</feature>
<keyword evidence="3" id="KW-0645">Protease</keyword>
<gene>
    <name evidence="3" type="ORF">LX64_00966</name>
</gene>
<evidence type="ECO:0000259" key="2">
    <source>
        <dbReference type="Pfam" id="PF14905"/>
    </source>
</evidence>
<dbReference type="Pfam" id="PF14905">
    <property type="entry name" value="OMP_b-brl_3"/>
    <property type="match status" value="2"/>
</dbReference>
<evidence type="ECO:0000313" key="4">
    <source>
        <dbReference type="Proteomes" id="UP000249547"/>
    </source>
</evidence>
<feature type="domain" description="Outer membrane protein beta-barrel" evidence="2">
    <location>
        <begin position="449"/>
        <end position="743"/>
    </location>
</feature>
<dbReference type="Proteomes" id="UP000249547">
    <property type="component" value="Unassembled WGS sequence"/>
</dbReference>
<dbReference type="RefSeq" id="WP_111596479.1">
    <property type="nucleotide sequence ID" value="NZ_QLLL01000002.1"/>
</dbReference>
<keyword evidence="1" id="KW-0732">Signal</keyword>
<keyword evidence="3" id="KW-0121">Carboxypeptidase</keyword>